<organism evidence="2 3">
    <name type="scientific">Slackia heliotrinireducens (strain ATCC 29202 / DSM 20476 / NCTC 11029 / RHS 1)</name>
    <name type="common">Peptococcus heliotrinreducens</name>
    <dbReference type="NCBI Taxonomy" id="471855"/>
    <lineage>
        <taxon>Bacteria</taxon>
        <taxon>Bacillati</taxon>
        <taxon>Actinomycetota</taxon>
        <taxon>Coriobacteriia</taxon>
        <taxon>Eggerthellales</taxon>
        <taxon>Eggerthellaceae</taxon>
        <taxon>Slackia</taxon>
    </lineage>
</organism>
<protein>
    <submittedName>
        <fullName evidence="2">Uncharacterized protein</fullName>
    </submittedName>
</protein>
<evidence type="ECO:0000313" key="2">
    <source>
        <dbReference type="EMBL" id="ACV22694.1"/>
    </source>
</evidence>
<evidence type="ECO:0000256" key="1">
    <source>
        <dbReference type="SAM" id="SignalP"/>
    </source>
</evidence>
<dbReference type="EMBL" id="CP001684">
    <property type="protein sequence ID" value="ACV22694.1"/>
    <property type="molecule type" value="Genomic_DNA"/>
</dbReference>
<keyword evidence="1" id="KW-0732">Signal</keyword>
<proteinExistence type="predicted"/>
<gene>
    <name evidence="2" type="ordered locus">Shel_16750</name>
</gene>
<accession>C7N709</accession>
<dbReference type="Proteomes" id="UP000002026">
    <property type="component" value="Chromosome"/>
</dbReference>
<feature type="chain" id="PRO_5038681671" evidence="1">
    <location>
        <begin position="21"/>
        <end position="183"/>
    </location>
</feature>
<dbReference type="HOGENOM" id="CLU_1474248_0_0_11"/>
<reference evidence="2 3" key="1">
    <citation type="journal article" date="2009" name="Stand. Genomic Sci.">
        <title>Complete genome sequence of Slackia heliotrinireducens type strain (RHS 1).</title>
        <authorList>
            <person name="Pukall R."/>
            <person name="Lapidus A."/>
            <person name="Nolan M."/>
            <person name="Copeland A."/>
            <person name="Glavina Del Rio T."/>
            <person name="Lucas S."/>
            <person name="Chen F."/>
            <person name="Tice H."/>
            <person name="Cheng J.F."/>
            <person name="Chertkov O."/>
            <person name="Bruce D."/>
            <person name="Goodwin L."/>
            <person name="Kuske C."/>
            <person name="Brettin T."/>
            <person name="Detter J.C."/>
            <person name="Han C."/>
            <person name="Pitluck S."/>
            <person name="Pati A."/>
            <person name="Mavrommatis K."/>
            <person name="Ivanova N."/>
            <person name="Ovchinnikova G."/>
            <person name="Chen A."/>
            <person name="Palaniappan K."/>
            <person name="Schneider S."/>
            <person name="Rohde M."/>
            <person name="Chain P."/>
            <person name="D'haeseleer P."/>
            <person name="Goker M."/>
            <person name="Bristow J."/>
            <person name="Eisen J.A."/>
            <person name="Markowitz V."/>
            <person name="Kyrpides N.C."/>
            <person name="Klenk H.P."/>
            <person name="Hugenholtz P."/>
        </authorList>
    </citation>
    <scope>NUCLEOTIDE SEQUENCE [LARGE SCALE GENOMIC DNA]</scope>
    <source>
        <strain evidence="3">ATCC 29202 / DSM 20476 / NCTC 11029 / RHS 1</strain>
    </source>
</reference>
<keyword evidence="3" id="KW-1185">Reference proteome</keyword>
<dbReference type="RefSeq" id="WP_012798796.1">
    <property type="nucleotide sequence ID" value="NC_013165.1"/>
</dbReference>
<evidence type="ECO:0000313" key="3">
    <source>
        <dbReference type="Proteomes" id="UP000002026"/>
    </source>
</evidence>
<dbReference type="PROSITE" id="PS51257">
    <property type="entry name" value="PROKAR_LIPOPROTEIN"/>
    <property type="match status" value="1"/>
</dbReference>
<name>C7N709_SLAHD</name>
<dbReference type="KEGG" id="shi:Shel_16750"/>
<sequence>MKKLIAVVSCAALMCCVALAGCAGNDAAEETQAQGENTQIANPWIDAADAAEAVEFSGIEFDVDETLDAGVGEPFEVTYRAMEGLVEVTYDNAANQVIVRKGDPSLAEGGDISGDYGEYPLEWTMQLDSDVEATCYGYVEDAAAKTVWTDDGYAYSILAIPLGGDDEFGLSAQSVEAYADTID</sequence>
<feature type="signal peptide" evidence="1">
    <location>
        <begin position="1"/>
        <end position="20"/>
    </location>
</feature>
<dbReference type="AlphaFoldDB" id="C7N709"/>